<sequence length="1026" mass="116586">MVFESLVSDVLNRFIGDYVENLDKSQLKIGIWGGDVVLENLRVKENTLSELDVPFKVKAGQIGKLTLKIPWKNLYSEAVVATLDGLYLLVVPETTIKYDAAKEERHLQEAKQRELQRIEEALLLVARRDSQVGEFVFNLESYVYKDTRDKGRKHKNHKKHLRMYKKHDQKPEKPLDEKKDTFAEKLFTQIIKNLQVKISSIHIRYEDDVSDPQKPLSVGVTLSELSLQTADENWRPCILNEAVKIIYKLGSLECLCAYWNINSPIFYRDPWEEIVDKLKAGISSKDEELKGYEYIFKPIFASAKICINPNADVELKSPKAKLHLEVQNIAIEFSKPQYLSVVELLESIDCMVKNGPYRKFRPDVPVNKHARQWWMYGINSVLEVHIRRFNQMWSWTHIRGHRQRLKAYKMAYKAKLTHSKLREDTEKQILELEKVLDVFNITLARQQAQMEVVRSGQKLTAKKAKQNHGGGGLFSGFFGKKDRKKKDQEEEDKQPESLDAVVTTEEKTKLYTAIGYSENSPNLALPKNYIAVIVNFKLLQTSVTVREEASIPEILKVQMIGLSTTISQRPGAQAIKVEASLEHWYVTGLQQQGITPSLIASVGNLNSSLLSVLFELNPEDTAVDQLLHVHSQPVEIIYDALTINSLVEFFKTAKGVDLEVITSATLSKLEEIKEKTASGLSHIIETRKVLELKIDLKPSYLLLPKSGFYHSKSDLIIIDFGSLQLNSIYQSSDIWKSAHMQGSSNQHILQPMDFTLELAKCMVEKDIRMPRFKVTGELPLLHVKISDLMMQGVVELVDSIPLPHVSSTPPSTPNQKAMSISLADTRPKVLSVDPSALPYSMVSDSEEETPERYLNEDAQRLALEELTDVHFTFEIKTVLLELLCQDAQEGKILALNVSQLGCEGKMRTYDLTVKSYLHKISLDYFGMRDAQNQPLHLITSSDKHGSDLLKIEYIKADVSGPSFQSVFDNTEQVLKVEFSSLEFLLHTKALLSTINFLNRAVPKFTASKERDIKRPSDRVTTGKTGT</sequence>
<dbReference type="EMBL" id="CM040464">
    <property type="protein sequence ID" value="MCI4383796.1"/>
    <property type="molecule type" value="Genomic_DNA"/>
</dbReference>
<evidence type="ECO:0000313" key="2">
    <source>
        <dbReference type="Proteomes" id="UP000829447"/>
    </source>
</evidence>
<keyword evidence="2" id="KW-1185">Reference proteome</keyword>
<organism evidence="1 2">
    <name type="scientific">Pangasianodon gigas</name>
    <name type="common">Mekong giant catfish</name>
    <name type="synonym">Pangasius gigas</name>
    <dbReference type="NCBI Taxonomy" id="30993"/>
    <lineage>
        <taxon>Eukaryota</taxon>
        <taxon>Metazoa</taxon>
        <taxon>Chordata</taxon>
        <taxon>Craniata</taxon>
        <taxon>Vertebrata</taxon>
        <taxon>Euteleostomi</taxon>
        <taxon>Actinopterygii</taxon>
        <taxon>Neopterygii</taxon>
        <taxon>Teleostei</taxon>
        <taxon>Ostariophysi</taxon>
        <taxon>Siluriformes</taxon>
        <taxon>Pangasiidae</taxon>
        <taxon>Pangasianodon</taxon>
    </lineage>
</organism>
<protein>
    <submittedName>
        <fullName evidence="1">Uncharacterized protein</fullName>
    </submittedName>
</protein>
<dbReference type="Proteomes" id="UP000829447">
    <property type="component" value="Linkage Group LG11"/>
</dbReference>
<proteinExistence type="predicted"/>
<evidence type="ECO:0000313" key="1">
    <source>
        <dbReference type="EMBL" id="MCI4383796.1"/>
    </source>
</evidence>
<name>A0ACC5WYN7_PANGG</name>
<reference evidence="1 2" key="1">
    <citation type="journal article" date="2022" name="bioRxiv">
        <title>An ancient truncated duplication of the anti-Mullerian hormone receptor type 2 gene is a potential conserved master sex determinant in the Pangasiidae catfish family.</title>
        <authorList>
            <person name="Wen M."/>
            <person name="Pan Q."/>
            <person name="Jouanno E."/>
            <person name="Montfort J."/>
            <person name="Zahm M."/>
            <person name="Cabau C."/>
            <person name="Klopp C."/>
            <person name="Iampietro C."/>
            <person name="Roques C."/>
            <person name="Bouchez O."/>
            <person name="Castinel A."/>
            <person name="Donnadieu C."/>
            <person name="Parrinello H."/>
            <person name="Poncet C."/>
            <person name="Belmonte E."/>
            <person name="Gautier V."/>
            <person name="Avarre J.-C."/>
            <person name="Dugue R."/>
            <person name="Gustiano R."/>
            <person name="Ha T.T.T."/>
            <person name="Campet M."/>
            <person name="Sriphairoj K."/>
            <person name="Ribolli J."/>
            <person name="de Almeida F.L."/>
            <person name="Desvignes T."/>
            <person name="Postlethwait J.H."/>
            <person name="Bucao C.F."/>
            <person name="Robinson-Rechavi M."/>
            <person name="Bobe J."/>
            <person name="Herpin A."/>
            <person name="Guiguen Y."/>
        </authorList>
    </citation>
    <scope>NUCLEOTIDE SEQUENCE [LARGE SCALE GENOMIC DNA]</scope>
    <source>
        <strain evidence="1">YG-Dec2019</strain>
    </source>
</reference>
<gene>
    <name evidence="1" type="ORF">PGIGA_G00030820</name>
</gene>
<comment type="caution">
    <text evidence="1">The sequence shown here is derived from an EMBL/GenBank/DDBJ whole genome shotgun (WGS) entry which is preliminary data.</text>
</comment>
<accession>A0ACC5WYN7</accession>